<evidence type="ECO:0000313" key="1">
    <source>
        <dbReference type="EMBL" id="CAF5000965.1"/>
    </source>
</evidence>
<organism evidence="1 2">
    <name type="scientific">Rotaria magnacalcarata</name>
    <dbReference type="NCBI Taxonomy" id="392030"/>
    <lineage>
        <taxon>Eukaryota</taxon>
        <taxon>Metazoa</taxon>
        <taxon>Spiralia</taxon>
        <taxon>Gnathifera</taxon>
        <taxon>Rotifera</taxon>
        <taxon>Eurotatoria</taxon>
        <taxon>Bdelloidea</taxon>
        <taxon>Philodinida</taxon>
        <taxon>Philodinidae</taxon>
        <taxon>Rotaria</taxon>
    </lineage>
</organism>
<dbReference type="EMBL" id="CAJOBI010204410">
    <property type="protein sequence ID" value="CAF5000965.1"/>
    <property type="molecule type" value="Genomic_DNA"/>
</dbReference>
<proteinExistence type="predicted"/>
<dbReference type="AlphaFoldDB" id="A0A8S3DSP4"/>
<dbReference type="Proteomes" id="UP000676336">
    <property type="component" value="Unassembled WGS sequence"/>
</dbReference>
<feature type="non-terminal residue" evidence="1">
    <location>
        <position position="1"/>
    </location>
</feature>
<protein>
    <submittedName>
        <fullName evidence="1">Uncharacterized protein</fullName>
    </submittedName>
</protein>
<sequence>MISQRLDDALDKFCGLCLRDHIYPWLS</sequence>
<gene>
    <name evidence="1" type="ORF">SMN809_LOCUS56754</name>
</gene>
<reference evidence="1" key="1">
    <citation type="submission" date="2021-02" db="EMBL/GenBank/DDBJ databases">
        <authorList>
            <person name="Nowell W R."/>
        </authorList>
    </citation>
    <scope>NUCLEOTIDE SEQUENCE</scope>
</reference>
<comment type="caution">
    <text evidence="1">The sequence shown here is derived from an EMBL/GenBank/DDBJ whole genome shotgun (WGS) entry which is preliminary data.</text>
</comment>
<name>A0A8S3DSP4_9BILA</name>
<evidence type="ECO:0000313" key="2">
    <source>
        <dbReference type="Proteomes" id="UP000676336"/>
    </source>
</evidence>
<accession>A0A8S3DSP4</accession>